<dbReference type="InterPro" id="IPR007325">
    <property type="entry name" value="KFase/CYL"/>
</dbReference>
<dbReference type="PANTHER" id="PTHR31118:SF18">
    <property type="entry name" value="KYNURENINE FORMAMIDASE-LIKE ISOFORM X1"/>
    <property type="match status" value="1"/>
</dbReference>
<dbReference type="PANTHER" id="PTHR31118">
    <property type="entry name" value="CYCLASE-LIKE PROTEIN 2"/>
    <property type="match status" value="1"/>
</dbReference>
<keyword evidence="6" id="KW-1185">Reference proteome</keyword>
<dbReference type="GO" id="GO:0004061">
    <property type="term" value="F:arylformamidase activity"/>
    <property type="evidence" value="ECO:0007669"/>
    <property type="project" value="InterPro"/>
</dbReference>
<dbReference type="Gene3D" id="3.50.30.50">
    <property type="entry name" value="Putative cyclase"/>
    <property type="match status" value="1"/>
</dbReference>
<dbReference type="OrthoDB" id="7108654at2759"/>
<dbReference type="SUPFAM" id="SSF102198">
    <property type="entry name" value="Putative cyclase"/>
    <property type="match status" value="1"/>
</dbReference>
<reference evidence="5" key="1">
    <citation type="submission" date="2022-07" db="EMBL/GenBank/DDBJ databases">
        <authorList>
            <person name="Macas J."/>
            <person name="Novak P."/>
            <person name="Neumann P."/>
        </authorList>
    </citation>
    <scope>NUCLEOTIDE SEQUENCE</scope>
</reference>
<comment type="subcellular location">
    <subcellularLocation>
        <location evidence="1">Secreted</location>
        <location evidence="1">Extracellular space</location>
        <location evidence="1">Extracellular matrix</location>
    </subcellularLocation>
</comment>
<accession>A0A9P0ZJR8</accession>
<evidence type="ECO:0000256" key="4">
    <source>
        <dbReference type="SAM" id="SignalP"/>
    </source>
</evidence>
<dbReference type="GO" id="GO:0019441">
    <property type="term" value="P:L-tryptophan catabolic process to kynurenine"/>
    <property type="evidence" value="ECO:0007669"/>
    <property type="project" value="InterPro"/>
</dbReference>
<gene>
    <name evidence="5" type="ORF">CEURO_LOCUS15520</name>
</gene>
<protein>
    <submittedName>
        <fullName evidence="5">Uncharacterized protein</fullName>
    </submittedName>
</protein>
<name>A0A9P0ZJR8_CUSEU</name>
<evidence type="ECO:0000256" key="2">
    <source>
        <dbReference type="ARBA" id="ARBA00007865"/>
    </source>
</evidence>
<dbReference type="Pfam" id="PF04199">
    <property type="entry name" value="Cyclase"/>
    <property type="match status" value="1"/>
</dbReference>
<evidence type="ECO:0000313" key="6">
    <source>
        <dbReference type="Proteomes" id="UP001152484"/>
    </source>
</evidence>
<feature type="signal peptide" evidence="4">
    <location>
        <begin position="1"/>
        <end position="26"/>
    </location>
</feature>
<evidence type="ECO:0000256" key="3">
    <source>
        <dbReference type="ARBA" id="ARBA00022530"/>
    </source>
</evidence>
<comment type="caution">
    <text evidence="5">The sequence shown here is derived from an EMBL/GenBank/DDBJ whole genome shotgun (WGS) entry which is preliminary data.</text>
</comment>
<dbReference type="AlphaFoldDB" id="A0A9P0ZJR8"/>
<comment type="similarity">
    <text evidence="2">Belongs to the Cyclase 1 superfamily.</text>
</comment>
<evidence type="ECO:0000313" key="5">
    <source>
        <dbReference type="EMBL" id="CAH9101721.1"/>
    </source>
</evidence>
<keyword evidence="3" id="KW-0272">Extracellular matrix</keyword>
<sequence length="255" mass="28503">MMKKQPVVVPWSVLVALTWACGGSWAEVITADQLAYLQTEENAFRNKTIIDISHKYVVGMPYFFGGPHGLQPFFTPVSSIAKGDKSNSATFNLSTHCGTHVDAPSHFNQTLMDEGYDVNSLDLRTLNGPVLMVDTPRNKNITVRGGPRKVILGRKYFWDSKYFLEEQKLFFLYIYIKKNLLGGGSPLGLYYGPPLITAEVTKSLNIPRGVKRALFKTLNTDRNLMNQSAFDSSYTGFTMTEPGIWSRTLTSNLLA</sequence>
<dbReference type="EMBL" id="CAMAPE010000038">
    <property type="protein sequence ID" value="CAH9101721.1"/>
    <property type="molecule type" value="Genomic_DNA"/>
</dbReference>
<evidence type="ECO:0000256" key="1">
    <source>
        <dbReference type="ARBA" id="ARBA00004498"/>
    </source>
</evidence>
<keyword evidence="4" id="KW-0732">Signal</keyword>
<feature type="chain" id="PRO_5040411816" evidence="4">
    <location>
        <begin position="27"/>
        <end position="255"/>
    </location>
</feature>
<proteinExistence type="inferred from homology"/>
<dbReference type="Proteomes" id="UP001152484">
    <property type="component" value="Unassembled WGS sequence"/>
</dbReference>
<keyword evidence="3" id="KW-0964">Secreted</keyword>
<dbReference type="InterPro" id="IPR037175">
    <property type="entry name" value="KFase_sf"/>
</dbReference>
<organism evidence="5 6">
    <name type="scientific">Cuscuta europaea</name>
    <name type="common">European dodder</name>
    <dbReference type="NCBI Taxonomy" id="41803"/>
    <lineage>
        <taxon>Eukaryota</taxon>
        <taxon>Viridiplantae</taxon>
        <taxon>Streptophyta</taxon>
        <taxon>Embryophyta</taxon>
        <taxon>Tracheophyta</taxon>
        <taxon>Spermatophyta</taxon>
        <taxon>Magnoliopsida</taxon>
        <taxon>eudicotyledons</taxon>
        <taxon>Gunneridae</taxon>
        <taxon>Pentapetalae</taxon>
        <taxon>asterids</taxon>
        <taxon>lamiids</taxon>
        <taxon>Solanales</taxon>
        <taxon>Convolvulaceae</taxon>
        <taxon>Cuscuteae</taxon>
        <taxon>Cuscuta</taxon>
        <taxon>Cuscuta subgen. Cuscuta</taxon>
    </lineage>
</organism>